<gene>
    <name evidence="2" type="ORF">THAOC_28632</name>
</gene>
<reference evidence="2 3" key="1">
    <citation type="journal article" date="2012" name="Genome Biol.">
        <title>Genome and low-iron response of an oceanic diatom adapted to chronic iron limitation.</title>
        <authorList>
            <person name="Lommer M."/>
            <person name="Specht M."/>
            <person name="Roy A.S."/>
            <person name="Kraemer L."/>
            <person name="Andreson R."/>
            <person name="Gutowska M.A."/>
            <person name="Wolf J."/>
            <person name="Bergner S.V."/>
            <person name="Schilhabel M.B."/>
            <person name="Klostermeier U.C."/>
            <person name="Beiko R.G."/>
            <person name="Rosenstiel P."/>
            <person name="Hippler M."/>
            <person name="Laroche J."/>
        </authorList>
    </citation>
    <scope>NUCLEOTIDE SEQUENCE [LARGE SCALE GENOMIC DNA]</scope>
    <source>
        <strain evidence="2 3">CCMP1005</strain>
    </source>
</reference>
<feature type="chain" id="PRO_5003836690" evidence="1">
    <location>
        <begin position="19"/>
        <end position="356"/>
    </location>
</feature>
<comment type="caution">
    <text evidence="2">The sequence shown here is derived from an EMBL/GenBank/DDBJ whole genome shotgun (WGS) entry which is preliminary data.</text>
</comment>
<dbReference type="AlphaFoldDB" id="K0RZV8"/>
<evidence type="ECO:0000313" key="2">
    <source>
        <dbReference type="EMBL" id="EJK52132.1"/>
    </source>
</evidence>
<proteinExistence type="predicted"/>
<name>K0RZV8_THAOC</name>
<feature type="signal peptide" evidence="1">
    <location>
        <begin position="1"/>
        <end position="18"/>
    </location>
</feature>
<dbReference type="EMBL" id="AGNL01040370">
    <property type="protein sequence ID" value="EJK52132.1"/>
    <property type="molecule type" value="Genomic_DNA"/>
</dbReference>
<accession>K0RZV8</accession>
<keyword evidence="3" id="KW-1185">Reference proteome</keyword>
<evidence type="ECO:0000313" key="3">
    <source>
        <dbReference type="Proteomes" id="UP000266841"/>
    </source>
</evidence>
<protein>
    <submittedName>
        <fullName evidence="2">Uncharacterized protein</fullName>
    </submittedName>
</protein>
<organism evidence="2 3">
    <name type="scientific">Thalassiosira oceanica</name>
    <name type="common">Marine diatom</name>
    <dbReference type="NCBI Taxonomy" id="159749"/>
    <lineage>
        <taxon>Eukaryota</taxon>
        <taxon>Sar</taxon>
        <taxon>Stramenopiles</taxon>
        <taxon>Ochrophyta</taxon>
        <taxon>Bacillariophyta</taxon>
        <taxon>Coscinodiscophyceae</taxon>
        <taxon>Thalassiosirophycidae</taxon>
        <taxon>Thalassiosirales</taxon>
        <taxon>Thalassiosiraceae</taxon>
        <taxon>Thalassiosira</taxon>
    </lineage>
</organism>
<keyword evidence="1" id="KW-0732">Signal</keyword>
<dbReference type="Proteomes" id="UP000266841">
    <property type="component" value="Unassembled WGS sequence"/>
</dbReference>
<sequence>MVKFFHILSFLATTAVKGQEQLLSNNEADIPTEDADAVDEQSTPICADGEELFRLQLIAGESSYGADASYRIFTNSPSPASETEIHAECVGCENKFPGADVQLCLPKDQCHTIAVGRNIGRWDSCYQGGVEELVMTWGGEIIHESNAYLFASVDFGDGCQDYKRCDDGEAEFEFFLDRSIFAKDAPAFSWELNRLSTDGSEMDSASAPLYEGKALETKPFPSSTKGYAFLGHVFIPASELIFKLDDEGSTGTYEDYYVWSASYEDFEIDALYTYIGCIPKDRCVKLSVGSDNFPASYKVYQDGVEMTKRVIHREGHYEGLTTTDLGDVDVCSSGSALLLFQGGVLAAAILLTEVLF</sequence>
<evidence type="ECO:0000256" key="1">
    <source>
        <dbReference type="SAM" id="SignalP"/>
    </source>
</evidence>